<reference evidence="1" key="1">
    <citation type="submission" date="2021-12" db="EMBL/GenBank/DDBJ databases">
        <title>Novel species in genus Dyadobacter.</title>
        <authorList>
            <person name="Ma C."/>
        </authorList>
    </citation>
    <scope>NUCLEOTIDE SEQUENCE</scope>
    <source>
        <strain evidence="1">CY399</strain>
    </source>
</reference>
<dbReference type="RefSeq" id="WP_234612785.1">
    <property type="nucleotide sequence ID" value="NZ_CP098806.1"/>
</dbReference>
<keyword evidence="2" id="KW-1185">Reference proteome</keyword>
<name>A0A9X1P9U2_9BACT</name>
<proteinExistence type="predicted"/>
<evidence type="ECO:0000313" key="2">
    <source>
        <dbReference type="Proteomes" id="UP001139700"/>
    </source>
</evidence>
<dbReference type="EMBL" id="JAJTTA010000002">
    <property type="protein sequence ID" value="MCF0040334.1"/>
    <property type="molecule type" value="Genomic_DNA"/>
</dbReference>
<dbReference type="AlphaFoldDB" id="A0A9X1P9U2"/>
<sequence>MIELIETAGFSPVVAGELGVSRTLLRMSSLLTQLNMKYNYNWLSG</sequence>
<gene>
    <name evidence="1" type="ORF">LXM24_09580</name>
</gene>
<accession>A0A9X1P9U2</accession>
<dbReference type="Proteomes" id="UP001139700">
    <property type="component" value="Unassembled WGS sequence"/>
</dbReference>
<comment type="caution">
    <text evidence="1">The sequence shown here is derived from an EMBL/GenBank/DDBJ whole genome shotgun (WGS) entry which is preliminary data.</text>
</comment>
<evidence type="ECO:0000313" key="1">
    <source>
        <dbReference type="EMBL" id="MCF0040334.1"/>
    </source>
</evidence>
<organism evidence="1 2">
    <name type="scientific">Dyadobacter fanqingshengii</name>
    <dbReference type="NCBI Taxonomy" id="2906443"/>
    <lineage>
        <taxon>Bacteria</taxon>
        <taxon>Pseudomonadati</taxon>
        <taxon>Bacteroidota</taxon>
        <taxon>Cytophagia</taxon>
        <taxon>Cytophagales</taxon>
        <taxon>Spirosomataceae</taxon>
        <taxon>Dyadobacter</taxon>
    </lineage>
</organism>
<protein>
    <submittedName>
        <fullName evidence="1">Uncharacterized protein</fullName>
    </submittedName>
</protein>